<name>A0ABQ7WIJ2_SOLTU</name>
<proteinExistence type="predicted"/>
<sequence>MHKEKTKQWHAKAQWVSISALNRYADIATRVPTLAWEGTFVCKSSSYSYHTILAQKGYHSEHPLHISSLKAFDHGVLPNLRDKPTTKSGEDSMFVGVDCFSRIDPCYNGNGATNLFFQKWRALMVYQGRFISSSNRWANGMANRTLRNLLKVAVENNLKASKGCISFVEFAYNKNILSTTDHSTFELVHLRKERFLSKRKTKLDRRGDKPFQVVVRINELAYKLDLFGEYGVSVTVTECFHACVAGCGYKFDVPSQKVDQIHPSRPPPPPPKEKLTTPAVKRILPRESSQTIDDIPGTSA</sequence>
<comment type="caution">
    <text evidence="3">The sequence shown here is derived from an EMBL/GenBank/DDBJ whole genome shotgun (WGS) entry which is preliminary data.</text>
</comment>
<evidence type="ECO:0000259" key="2">
    <source>
        <dbReference type="Pfam" id="PF24626"/>
    </source>
</evidence>
<dbReference type="Gene3D" id="3.30.420.10">
    <property type="entry name" value="Ribonuclease H-like superfamily/Ribonuclease H"/>
    <property type="match status" value="1"/>
</dbReference>
<dbReference type="PANTHER" id="PTHR36053:SF1">
    <property type="entry name" value="OS04G0680300 PROTEIN"/>
    <property type="match status" value="1"/>
</dbReference>
<protein>
    <recommendedName>
        <fullName evidence="2">Tf2-1-like SH3-like domain-containing protein</fullName>
    </recommendedName>
</protein>
<dbReference type="InterPro" id="IPR056924">
    <property type="entry name" value="SH3_Tf2-1"/>
</dbReference>
<dbReference type="PANTHER" id="PTHR36053">
    <property type="entry name" value="OSJNBB0017I01.18 PROTEIN"/>
    <property type="match status" value="1"/>
</dbReference>
<reference evidence="3 4" key="1">
    <citation type="journal article" date="2021" name="bioRxiv">
        <title>Chromosome-scale and haplotype-resolved genome assembly of a tetraploid potato cultivar.</title>
        <authorList>
            <person name="Sun H."/>
            <person name="Jiao W.-B."/>
            <person name="Krause K."/>
            <person name="Campoy J.A."/>
            <person name="Goel M."/>
            <person name="Folz-Donahue K."/>
            <person name="Kukat C."/>
            <person name="Huettel B."/>
            <person name="Schneeberger K."/>
        </authorList>
    </citation>
    <scope>NUCLEOTIDE SEQUENCE [LARGE SCALE GENOMIC DNA]</scope>
    <source>
        <strain evidence="3">SolTubOtavaFocal</strain>
        <tissue evidence="3">Leaves</tissue>
    </source>
</reference>
<feature type="compositionally biased region" description="Polar residues" evidence="1">
    <location>
        <begin position="287"/>
        <end position="300"/>
    </location>
</feature>
<evidence type="ECO:0000313" key="4">
    <source>
        <dbReference type="Proteomes" id="UP000826656"/>
    </source>
</evidence>
<dbReference type="Pfam" id="PF24626">
    <property type="entry name" value="SH3_Tf2-1"/>
    <property type="match status" value="1"/>
</dbReference>
<keyword evidence="4" id="KW-1185">Reference proteome</keyword>
<accession>A0ABQ7WIJ2</accession>
<feature type="domain" description="Tf2-1-like SH3-like" evidence="2">
    <location>
        <begin position="187"/>
        <end position="230"/>
    </location>
</feature>
<dbReference type="Proteomes" id="UP000826656">
    <property type="component" value="Unassembled WGS sequence"/>
</dbReference>
<feature type="region of interest" description="Disordered" evidence="1">
    <location>
        <begin position="258"/>
        <end position="300"/>
    </location>
</feature>
<gene>
    <name evidence="3" type="ORF">KY290_006503</name>
</gene>
<dbReference type="EMBL" id="JAIVGD010000002">
    <property type="protein sequence ID" value="KAH0780076.1"/>
    <property type="molecule type" value="Genomic_DNA"/>
</dbReference>
<evidence type="ECO:0000256" key="1">
    <source>
        <dbReference type="SAM" id="MobiDB-lite"/>
    </source>
</evidence>
<dbReference type="InterPro" id="IPR036397">
    <property type="entry name" value="RNaseH_sf"/>
</dbReference>
<organism evidence="3 4">
    <name type="scientific">Solanum tuberosum</name>
    <name type="common">Potato</name>
    <dbReference type="NCBI Taxonomy" id="4113"/>
    <lineage>
        <taxon>Eukaryota</taxon>
        <taxon>Viridiplantae</taxon>
        <taxon>Streptophyta</taxon>
        <taxon>Embryophyta</taxon>
        <taxon>Tracheophyta</taxon>
        <taxon>Spermatophyta</taxon>
        <taxon>Magnoliopsida</taxon>
        <taxon>eudicotyledons</taxon>
        <taxon>Gunneridae</taxon>
        <taxon>Pentapetalae</taxon>
        <taxon>asterids</taxon>
        <taxon>lamiids</taxon>
        <taxon>Solanales</taxon>
        <taxon>Solanaceae</taxon>
        <taxon>Solanoideae</taxon>
        <taxon>Solaneae</taxon>
        <taxon>Solanum</taxon>
    </lineage>
</organism>
<evidence type="ECO:0000313" key="3">
    <source>
        <dbReference type="EMBL" id="KAH0780076.1"/>
    </source>
</evidence>